<dbReference type="AlphaFoldDB" id="A0A3L6SA28"/>
<protein>
    <submittedName>
        <fullName evidence="1">Uncharacterized protein</fullName>
    </submittedName>
</protein>
<organism evidence="1 2">
    <name type="scientific">Panicum miliaceum</name>
    <name type="common">Proso millet</name>
    <name type="synonym">Broomcorn millet</name>
    <dbReference type="NCBI Taxonomy" id="4540"/>
    <lineage>
        <taxon>Eukaryota</taxon>
        <taxon>Viridiplantae</taxon>
        <taxon>Streptophyta</taxon>
        <taxon>Embryophyta</taxon>
        <taxon>Tracheophyta</taxon>
        <taxon>Spermatophyta</taxon>
        <taxon>Magnoliopsida</taxon>
        <taxon>Liliopsida</taxon>
        <taxon>Poales</taxon>
        <taxon>Poaceae</taxon>
        <taxon>PACMAD clade</taxon>
        <taxon>Panicoideae</taxon>
        <taxon>Panicodae</taxon>
        <taxon>Paniceae</taxon>
        <taxon>Panicinae</taxon>
        <taxon>Panicum</taxon>
        <taxon>Panicum sect. Panicum</taxon>
    </lineage>
</organism>
<keyword evidence="2" id="KW-1185">Reference proteome</keyword>
<dbReference type="EMBL" id="PQIB02000005">
    <property type="protein sequence ID" value="RLN17811.1"/>
    <property type="molecule type" value="Genomic_DNA"/>
</dbReference>
<proteinExistence type="predicted"/>
<gene>
    <name evidence="1" type="ORF">C2845_PM02G16640</name>
</gene>
<evidence type="ECO:0000313" key="1">
    <source>
        <dbReference type="EMBL" id="RLN17811.1"/>
    </source>
</evidence>
<name>A0A3L6SA28_PANMI</name>
<comment type="caution">
    <text evidence="1">The sequence shown here is derived from an EMBL/GenBank/DDBJ whole genome shotgun (WGS) entry which is preliminary data.</text>
</comment>
<accession>A0A3L6SA28</accession>
<sequence>MRICQFRSRLRMQSPVLQPAANLAPPAASTRRGLLREEQRMGFGEDVDALGVSGELVVRGLEHVRLIRSLQVVDAASQQQLANDLLLQRVRMASDCNNVVRSFKEEAIGSYGHMIRDISKRGRNNFFLSSSSMSAGVPT</sequence>
<reference evidence="2" key="1">
    <citation type="journal article" date="2019" name="Nat. Commun.">
        <title>The genome of broomcorn millet.</title>
        <authorList>
            <person name="Zou C."/>
            <person name="Miki D."/>
            <person name="Li D."/>
            <person name="Tang Q."/>
            <person name="Xiao L."/>
            <person name="Rajput S."/>
            <person name="Deng P."/>
            <person name="Jia W."/>
            <person name="Huang R."/>
            <person name="Zhang M."/>
            <person name="Sun Y."/>
            <person name="Hu J."/>
            <person name="Fu X."/>
            <person name="Schnable P.S."/>
            <person name="Li F."/>
            <person name="Zhang H."/>
            <person name="Feng B."/>
            <person name="Zhu X."/>
            <person name="Liu R."/>
            <person name="Schnable J.C."/>
            <person name="Zhu J.-K."/>
            <person name="Zhang H."/>
        </authorList>
    </citation>
    <scope>NUCLEOTIDE SEQUENCE [LARGE SCALE GENOMIC DNA]</scope>
</reference>
<evidence type="ECO:0000313" key="2">
    <source>
        <dbReference type="Proteomes" id="UP000275267"/>
    </source>
</evidence>
<dbReference type="Proteomes" id="UP000275267">
    <property type="component" value="Unassembled WGS sequence"/>
</dbReference>